<evidence type="ECO:0000313" key="2">
    <source>
        <dbReference type="EMBL" id="PIO75170.1"/>
    </source>
</evidence>
<evidence type="ECO:0000313" key="3">
    <source>
        <dbReference type="Proteomes" id="UP000230423"/>
    </source>
</evidence>
<dbReference type="SMART" id="SM00198">
    <property type="entry name" value="SCP"/>
    <property type="match status" value="1"/>
</dbReference>
<proteinExistence type="predicted"/>
<evidence type="ECO:0000259" key="1">
    <source>
        <dbReference type="SMART" id="SM00198"/>
    </source>
</evidence>
<dbReference type="Proteomes" id="UP000230423">
    <property type="component" value="Unassembled WGS sequence"/>
</dbReference>
<dbReference type="SUPFAM" id="SSF55797">
    <property type="entry name" value="PR-1-like"/>
    <property type="match status" value="1"/>
</dbReference>
<dbReference type="InterPro" id="IPR014044">
    <property type="entry name" value="CAP_dom"/>
</dbReference>
<keyword evidence="3" id="KW-1185">Reference proteome</keyword>
<dbReference type="InterPro" id="IPR035940">
    <property type="entry name" value="CAP_sf"/>
</dbReference>
<organism evidence="2 3">
    <name type="scientific">Teladorsagia circumcincta</name>
    <name type="common">Brown stomach worm</name>
    <name type="synonym">Ostertagia circumcincta</name>
    <dbReference type="NCBI Taxonomy" id="45464"/>
    <lineage>
        <taxon>Eukaryota</taxon>
        <taxon>Metazoa</taxon>
        <taxon>Ecdysozoa</taxon>
        <taxon>Nematoda</taxon>
        <taxon>Chromadorea</taxon>
        <taxon>Rhabditida</taxon>
        <taxon>Rhabditina</taxon>
        <taxon>Rhabditomorpha</taxon>
        <taxon>Strongyloidea</taxon>
        <taxon>Trichostrongylidae</taxon>
        <taxon>Teladorsagia</taxon>
    </lineage>
</organism>
<sequence>MAACGADEDRNILLGEVNFQRGCLDAHNDLRQRYGVTPLIWSAELADMAHAWAVKLSDRGRMLYPELPGIGENILLTDANDHTHLPTGAEVVTRWETEVDQFDFDRPRWSPSMFEFVMSRCARAYGWIIERQLGRDPLENGCDSTFASS</sequence>
<reference evidence="2 3" key="1">
    <citation type="submission" date="2015-09" db="EMBL/GenBank/DDBJ databases">
        <title>Draft genome of the parasitic nematode Teladorsagia circumcincta isolate WARC Sus (inbred).</title>
        <authorList>
            <person name="Mitreva M."/>
        </authorList>
    </citation>
    <scope>NUCLEOTIDE SEQUENCE [LARGE SCALE GENOMIC DNA]</scope>
    <source>
        <strain evidence="2 3">S</strain>
    </source>
</reference>
<feature type="domain" description="SCP" evidence="1">
    <location>
        <begin position="18"/>
        <end position="138"/>
    </location>
</feature>
<dbReference type="EMBL" id="KZ345171">
    <property type="protein sequence ID" value="PIO75170.1"/>
    <property type="molecule type" value="Genomic_DNA"/>
</dbReference>
<dbReference type="OrthoDB" id="337038at2759"/>
<dbReference type="Pfam" id="PF00188">
    <property type="entry name" value="CAP"/>
    <property type="match status" value="1"/>
</dbReference>
<gene>
    <name evidence="2" type="ORF">TELCIR_02795</name>
</gene>
<dbReference type="Gene3D" id="3.40.33.10">
    <property type="entry name" value="CAP"/>
    <property type="match status" value="1"/>
</dbReference>
<name>A0A2G9V077_TELCI</name>
<protein>
    <submittedName>
        <fullName evidence="2">SCP-like protein</fullName>
    </submittedName>
</protein>
<accession>A0A2G9V077</accession>
<dbReference type="AlphaFoldDB" id="A0A2G9V077"/>